<evidence type="ECO:0000313" key="3">
    <source>
        <dbReference type="Proteomes" id="UP000297258"/>
    </source>
</evidence>
<dbReference type="EMBL" id="SPUM01000100">
    <property type="protein sequence ID" value="TFW31153.1"/>
    <property type="molecule type" value="Genomic_DNA"/>
</dbReference>
<feature type="signal peptide" evidence="1">
    <location>
        <begin position="1"/>
        <end position="19"/>
    </location>
</feature>
<dbReference type="InterPro" id="IPR010835">
    <property type="entry name" value="DUF1439"/>
</dbReference>
<keyword evidence="1" id="KW-0732">Signal</keyword>
<organism evidence="2 3">
    <name type="scientific">Massilia horti</name>
    <dbReference type="NCBI Taxonomy" id="2562153"/>
    <lineage>
        <taxon>Bacteria</taxon>
        <taxon>Pseudomonadati</taxon>
        <taxon>Pseudomonadota</taxon>
        <taxon>Betaproteobacteria</taxon>
        <taxon>Burkholderiales</taxon>
        <taxon>Oxalobacteraceae</taxon>
        <taxon>Telluria group</taxon>
        <taxon>Massilia</taxon>
    </lineage>
</organism>
<comment type="caution">
    <text evidence="2">The sequence shown here is derived from an EMBL/GenBank/DDBJ whole genome shotgun (WGS) entry which is preliminary data.</text>
</comment>
<dbReference type="Pfam" id="PF07273">
    <property type="entry name" value="DUF1439"/>
    <property type="match status" value="1"/>
</dbReference>
<sequence length="178" mass="19845">MALAAMAACAMLASCASFVGPREVDIPLYRLQAGLDRHFPLDNRALELFDIQLSRPELAILHDRDRVGLTMRADVAPFFLRQSWHASLTLSGRLYLDPSRNGVFMAEPSVDHLAIDGADDMNQRQLTKVANLVLDKVVRDVPLYSFHMEDLSYAGVQFVPTSIRTVPGALRVRLEPVK</sequence>
<dbReference type="Proteomes" id="UP000297258">
    <property type="component" value="Unassembled WGS sequence"/>
</dbReference>
<feature type="chain" id="PRO_5021335740" evidence="1">
    <location>
        <begin position="20"/>
        <end position="178"/>
    </location>
</feature>
<dbReference type="OrthoDB" id="8535650at2"/>
<keyword evidence="3" id="KW-1185">Reference proteome</keyword>
<evidence type="ECO:0000313" key="2">
    <source>
        <dbReference type="EMBL" id="TFW31153.1"/>
    </source>
</evidence>
<dbReference type="AlphaFoldDB" id="A0A4Y9SZZ4"/>
<accession>A0A4Y9SZZ4</accession>
<reference evidence="2 3" key="1">
    <citation type="submission" date="2019-03" db="EMBL/GenBank/DDBJ databases">
        <title>Draft genome of Massilia hortus sp. nov., a novel bacterial species of the Oxalobacteraceae family.</title>
        <authorList>
            <person name="Peta V."/>
            <person name="Raths R."/>
            <person name="Bucking H."/>
        </authorList>
    </citation>
    <scope>NUCLEOTIDE SEQUENCE [LARGE SCALE GENOMIC DNA]</scope>
    <source>
        <strain evidence="2 3">ONC3</strain>
    </source>
</reference>
<dbReference type="Gene3D" id="3.15.10.40">
    <property type="entry name" value="Uncharacterised protein PF07273, DUF1439"/>
    <property type="match status" value="1"/>
</dbReference>
<protein>
    <submittedName>
        <fullName evidence="2">DUF1439 domain-containing protein</fullName>
    </submittedName>
</protein>
<evidence type="ECO:0000256" key="1">
    <source>
        <dbReference type="SAM" id="SignalP"/>
    </source>
</evidence>
<name>A0A4Y9SZZ4_9BURK</name>
<proteinExistence type="predicted"/>
<gene>
    <name evidence="2" type="ORF">E4O92_14630</name>
</gene>